<evidence type="ECO:0000313" key="1">
    <source>
        <dbReference type="EMBL" id="RDU62244.1"/>
    </source>
</evidence>
<name>A0A3D8IBW3_9HELI</name>
<keyword evidence="2" id="KW-1185">Reference proteome</keyword>
<dbReference type="SUPFAM" id="SSF47413">
    <property type="entry name" value="lambda repressor-like DNA-binding domains"/>
    <property type="match status" value="1"/>
</dbReference>
<dbReference type="AlphaFoldDB" id="A0A3D8IBW3"/>
<dbReference type="InterPro" id="IPR010982">
    <property type="entry name" value="Lambda_DNA-bd_dom_sf"/>
</dbReference>
<accession>A0A3D8IBW3</accession>
<gene>
    <name evidence="1" type="ORF">CQA53_09425</name>
</gene>
<dbReference type="RefSeq" id="WP_115543751.1">
    <property type="nucleotide sequence ID" value="NZ_NXLQ01000033.1"/>
</dbReference>
<evidence type="ECO:0000313" key="2">
    <source>
        <dbReference type="Proteomes" id="UP000256379"/>
    </source>
</evidence>
<reference evidence="1 2" key="1">
    <citation type="submission" date="2018-04" db="EMBL/GenBank/DDBJ databases">
        <title>Novel Campyloabacter and Helicobacter Species and Strains.</title>
        <authorList>
            <person name="Mannion A.J."/>
            <person name="Shen Z."/>
            <person name="Fox J.G."/>
        </authorList>
    </citation>
    <scope>NUCLEOTIDE SEQUENCE [LARGE SCALE GENOMIC DNA]</scope>
    <source>
        <strain evidence="1 2">MIT 17-337</strain>
    </source>
</reference>
<sequence length="306" mass="35937">MKSSIERIMAILNRYGTSISSLANVVGKDRRTLTSWFDGSVKKEPSQEIKSKICEFFRYPMSIWDCEEKEFYNLLQSVPIAEIQIIDKGYEGSLRYIIEQEKNNRLVIHPKFPGPAYRDSIIPSPYKIKTSIESKRLREERSKMVLNYHFISFEWYSIESLLKFAFCPIGNAYSRQQKIVILQTMLEVFDDNYNKHLYLFDSYSTKVLGMDTMYISLNKDKNLMFFKMPIDSLIVEITNTPLIDKMFRHFSSKYSILKHIPPSDSTQILKLILESIQNNHELFAFLSLVRDKTPYGELFANNVMRD</sequence>
<dbReference type="GO" id="GO:0003677">
    <property type="term" value="F:DNA binding"/>
    <property type="evidence" value="ECO:0007669"/>
    <property type="project" value="InterPro"/>
</dbReference>
<proteinExistence type="predicted"/>
<dbReference type="EMBL" id="NXLQ01000033">
    <property type="protein sequence ID" value="RDU62244.1"/>
    <property type="molecule type" value="Genomic_DNA"/>
</dbReference>
<dbReference type="Proteomes" id="UP000256379">
    <property type="component" value="Unassembled WGS sequence"/>
</dbReference>
<protein>
    <submittedName>
        <fullName evidence="1">Uncharacterized protein</fullName>
    </submittedName>
</protein>
<dbReference type="OrthoDB" id="5327396at2"/>
<organism evidence="1 2">
    <name type="scientific">Helicobacter didelphidarum</name>
    <dbReference type="NCBI Taxonomy" id="2040648"/>
    <lineage>
        <taxon>Bacteria</taxon>
        <taxon>Pseudomonadati</taxon>
        <taxon>Campylobacterota</taxon>
        <taxon>Epsilonproteobacteria</taxon>
        <taxon>Campylobacterales</taxon>
        <taxon>Helicobacteraceae</taxon>
        <taxon>Helicobacter</taxon>
    </lineage>
</organism>
<comment type="caution">
    <text evidence="1">The sequence shown here is derived from an EMBL/GenBank/DDBJ whole genome shotgun (WGS) entry which is preliminary data.</text>
</comment>